<name>A0ABQ9ENP7_TEGGR</name>
<organism evidence="2 3">
    <name type="scientific">Tegillarca granosa</name>
    <name type="common">Malaysian cockle</name>
    <name type="synonym">Anadara granosa</name>
    <dbReference type="NCBI Taxonomy" id="220873"/>
    <lineage>
        <taxon>Eukaryota</taxon>
        <taxon>Metazoa</taxon>
        <taxon>Spiralia</taxon>
        <taxon>Lophotrochozoa</taxon>
        <taxon>Mollusca</taxon>
        <taxon>Bivalvia</taxon>
        <taxon>Autobranchia</taxon>
        <taxon>Pteriomorphia</taxon>
        <taxon>Arcoida</taxon>
        <taxon>Arcoidea</taxon>
        <taxon>Arcidae</taxon>
        <taxon>Tegillarca</taxon>
    </lineage>
</organism>
<keyword evidence="1" id="KW-0233">DNA recombination</keyword>
<comment type="caution">
    <text evidence="2">The sequence shown here is derived from an EMBL/GenBank/DDBJ whole genome shotgun (WGS) entry which is preliminary data.</text>
</comment>
<evidence type="ECO:0000313" key="3">
    <source>
        <dbReference type="Proteomes" id="UP001217089"/>
    </source>
</evidence>
<protein>
    <submittedName>
        <fullName evidence="2">Uncharacterized protein</fullName>
    </submittedName>
</protein>
<dbReference type="EMBL" id="JARBDR010000903">
    <property type="protein sequence ID" value="KAJ8304873.1"/>
    <property type="molecule type" value="Genomic_DNA"/>
</dbReference>
<sequence length="355" mass="39806">MSDKEENSAIVYFQQRSEGKILTASEELDKCPPNIEKAKCALEEVSNLPRVVNPLTVSIDAKVLPFDASCTGCGGFVVNFDDVPVFKSFAREESIRVSVLCISRSETFIFSKGIWKFNVKDAYLKELANKLPSSRQDNTIRQYIYGFQKLKKWTDMFQETCALPAQPLHASLYLLGIMQSSNTCSPVNSAFYGIHGLTSYVDPILDVLPKSVKEAASRILGHGTNRKQTVNPLMLQQLIDHFSINNLSNLSLKTMCLIAFSGFFRFAELCCIIAYDIVFEPSYVKIFVKKSKNDVYRDGNSPCSNSALLLCIQAANISTSSDEFVFRQLTYFKSSDSYFLKGSSKFLILDAERLC</sequence>
<dbReference type="Proteomes" id="UP001217089">
    <property type="component" value="Unassembled WGS sequence"/>
</dbReference>
<reference evidence="2 3" key="1">
    <citation type="submission" date="2022-12" db="EMBL/GenBank/DDBJ databases">
        <title>Chromosome-level genome of Tegillarca granosa.</title>
        <authorList>
            <person name="Kim J."/>
        </authorList>
    </citation>
    <scope>NUCLEOTIDE SEQUENCE [LARGE SCALE GENOMIC DNA]</scope>
    <source>
        <strain evidence="2">Teg-2019</strain>
        <tissue evidence="2">Adductor muscle</tissue>
    </source>
</reference>
<dbReference type="SUPFAM" id="SSF56349">
    <property type="entry name" value="DNA breaking-rejoining enzymes"/>
    <property type="match status" value="1"/>
</dbReference>
<dbReference type="InterPro" id="IPR052925">
    <property type="entry name" value="Phage_Integrase-like_Recomb"/>
</dbReference>
<dbReference type="PANTHER" id="PTHR34605:SF4">
    <property type="entry name" value="DNA ADENINE METHYLTRANSFERASE"/>
    <property type="match status" value="1"/>
</dbReference>
<gene>
    <name evidence="2" type="ORF">KUTeg_018456</name>
</gene>
<dbReference type="InterPro" id="IPR013762">
    <property type="entry name" value="Integrase-like_cat_sf"/>
</dbReference>
<dbReference type="Gene3D" id="1.10.443.10">
    <property type="entry name" value="Intergrase catalytic core"/>
    <property type="match status" value="1"/>
</dbReference>
<evidence type="ECO:0000256" key="1">
    <source>
        <dbReference type="ARBA" id="ARBA00023172"/>
    </source>
</evidence>
<dbReference type="PANTHER" id="PTHR34605">
    <property type="entry name" value="PHAGE_INTEGRASE DOMAIN-CONTAINING PROTEIN"/>
    <property type="match status" value="1"/>
</dbReference>
<keyword evidence="3" id="KW-1185">Reference proteome</keyword>
<proteinExistence type="predicted"/>
<accession>A0ABQ9ENP7</accession>
<evidence type="ECO:0000313" key="2">
    <source>
        <dbReference type="EMBL" id="KAJ8304873.1"/>
    </source>
</evidence>
<dbReference type="InterPro" id="IPR011010">
    <property type="entry name" value="DNA_brk_join_enz"/>
</dbReference>